<proteinExistence type="predicted"/>
<evidence type="ECO:0000259" key="1">
    <source>
        <dbReference type="PROSITE" id="PS50075"/>
    </source>
</evidence>
<reference evidence="2" key="1">
    <citation type="submission" date="2021-02" db="EMBL/GenBank/DDBJ databases">
        <authorList>
            <person name="Nowell W R."/>
        </authorList>
    </citation>
    <scope>NUCLEOTIDE SEQUENCE</scope>
</reference>
<dbReference type="InterPro" id="IPR009081">
    <property type="entry name" value="PP-bd_ACP"/>
</dbReference>
<sequence>MNAYDGPAECTDRSTVYVFKGDETSNYVPIGRPLSNTYVYLLDEFLQAVIPGQQGEIVIGGAGVFAGYAGDEDITKKVLIELNDGLGKCYRTGDFGRLNVSTGQLEYVCRRDNQVKLRGQRIESSEIESQIVSSHACISNCVVTKVTHTSLDHLVAYVQRQSNLCENDEQLIEHIRSYCKERLASFMVPSLIMLLDQFPLLHSGKVNRHQLPAPNFSLLGSFNHHIQMPRTDIERKLAALWIETLYSDDKINNIDINTSFFSLGGNSLMLMKLHFEYGIKFNIDLELLPISQMFHASTIAEHAHFIEQTEKAKRPQVLWHSLDIKSGKILNCSKNSTSFEH</sequence>
<dbReference type="Gene3D" id="3.30.300.30">
    <property type="match status" value="1"/>
</dbReference>
<dbReference type="Gene3D" id="3.40.50.12780">
    <property type="entry name" value="N-terminal domain of ligase-like"/>
    <property type="match status" value="1"/>
</dbReference>
<name>A0A818DZ10_9BILA</name>
<comment type="caution">
    <text evidence="2">The sequence shown here is derived from an EMBL/GenBank/DDBJ whole genome shotgun (WGS) entry which is preliminary data.</text>
</comment>
<dbReference type="Pfam" id="PF00501">
    <property type="entry name" value="AMP-binding"/>
    <property type="match status" value="1"/>
</dbReference>
<accession>A0A818DZ10</accession>
<dbReference type="InterPro" id="IPR045851">
    <property type="entry name" value="AMP-bd_C_sf"/>
</dbReference>
<dbReference type="GO" id="GO:0005737">
    <property type="term" value="C:cytoplasm"/>
    <property type="evidence" value="ECO:0007669"/>
    <property type="project" value="TreeGrafter"/>
</dbReference>
<protein>
    <recommendedName>
        <fullName evidence="1">Carrier domain-containing protein</fullName>
    </recommendedName>
</protein>
<dbReference type="InterPro" id="IPR000873">
    <property type="entry name" value="AMP-dep_synth/lig_dom"/>
</dbReference>
<dbReference type="AlphaFoldDB" id="A0A818DZ10"/>
<dbReference type="SUPFAM" id="SSF56801">
    <property type="entry name" value="Acetyl-CoA synthetase-like"/>
    <property type="match status" value="1"/>
</dbReference>
<dbReference type="PANTHER" id="PTHR45527:SF1">
    <property type="entry name" value="FATTY ACID SYNTHASE"/>
    <property type="match status" value="1"/>
</dbReference>
<dbReference type="SUPFAM" id="SSF47336">
    <property type="entry name" value="ACP-like"/>
    <property type="match status" value="1"/>
</dbReference>
<dbReference type="PROSITE" id="PS50075">
    <property type="entry name" value="CARRIER"/>
    <property type="match status" value="1"/>
</dbReference>
<organism evidence="2 3">
    <name type="scientific">Rotaria socialis</name>
    <dbReference type="NCBI Taxonomy" id="392032"/>
    <lineage>
        <taxon>Eukaryota</taxon>
        <taxon>Metazoa</taxon>
        <taxon>Spiralia</taxon>
        <taxon>Gnathifera</taxon>
        <taxon>Rotifera</taxon>
        <taxon>Eurotatoria</taxon>
        <taxon>Bdelloidea</taxon>
        <taxon>Philodinida</taxon>
        <taxon>Philodinidae</taxon>
        <taxon>Rotaria</taxon>
    </lineage>
</organism>
<dbReference type="GO" id="GO:0044550">
    <property type="term" value="P:secondary metabolite biosynthetic process"/>
    <property type="evidence" value="ECO:0007669"/>
    <property type="project" value="TreeGrafter"/>
</dbReference>
<evidence type="ECO:0000313" key="2">
    <source>
        <dbReference type="EMBL" id="CAF3455225.1"/>
    </source>
</evidence>
<dbReference type="Pfam" id="PF00550">
    <property type="entry name" value="PP-binding"/>
    <property type="match status" value="1"/>
</dbReference>
<dbReference type="Pfam" id="PF13193">
    <property type="entry name" value="AMP-binding_C"/>
    <property type="match status" value="1"/>
</dbReference>
<gene>
    <name evidence="2" type="ORF">KIK155_LOCUS12677</name>
</gene>
<dbReference type="PANTHER" id="PTHR45527">
    <property type="entry name" value="NONRIBOSOMAL PEPTIDE SYNTHETASE"/>
    <property type="match status" value="1"/>
</dbReference>
<dbReference type="GO" id="GO:0043041">
    <property type="term" value="P:amino acid activation for nonribosomal peptide biosynthetic process"/>
    <property type="evidence" value="ECO:0007669"/>
    <property type="project" value="TreeGrafter"/>
</dbReference>
<dbReference type="Proteomes" id="UP000663865">
    <property type="component" value="Unassembled WGS sequence"/>
</dbReference>
<dbReference type="EMBL" id="CAJNYV010002106">
    <property type="protein sequence ID" value="CAF3455225.1"/>
    <property type="molecule type" value="Genomic_DNA"/>
</dbReference>
<dbReference type="InterPro" id="IPR042099">
    <property type="entry name" value="ANL_N_sf"/>
</dbReference>
<dbReference type="Gene3D" id="1.10.1200.10">
    <property type="entry name" value="ACP-like"/>
    <property type="match status" value="1"/>
</dbReference>
<dbReference type="GO" id="GO:0031177">
    <property type="term" value="F:phosphopantetheine binding"/>
    <property type="evidence" value="ECO:0007669"/>
    <property type="project" value="TreeGrafter"/>
</dbReference>
<evidence type="ECO:0000313" key="3">
    <source>
        <dbReference type="Proteomes" id="UP000663865"/>
    </source>
</evidence>
<dbReference type="InterPro" id="IPR036736">
    <property type="entry name" value="ACP-like_sf"/>
</dbReference>
<feature type="domain" description="Carrier" evidence="1">
    <location>
        <begin position="228"/>
        <end position="310"/>
    </location>
</feature>
<dbReference type="InterPro" id="IPR025110">
    <property type="entry name" value="AMP-bd_C"/>
</dbReference>